<dbReference type="GeneID" id="62764002"/>
<gene>
    <name evidence="1" type="ORF">DW663_02340</name>
</gene>
<dbReference type="AlphaFoldDB" id="A0A414Q0I5"/>
<dbReference type="RefSeq" id="WP_005887339.1">
    <property type="nucleotide sequence ID" value="NZ_CABMMQ010000002.1"/>
</dbReference>
<evidence type="ECO:0000313" key="2">
    <source>
        <dbReference type="Proteomes" id="UP000284676"/>
    </source>
</evidence>
<name>A0A414Q0I5_FUSMR</name>
<organism evidence="1 2">
    <name type="scientific">Fusobacterium mortiferum</name>
    <dbReference type="NCBI Taxonomy" id="850"/>
    <lineage>
        <taxon>Bacteria</taxon>
        <taxon>Fusobacteriati</taxon>
        <taxon>Fusobacteriota</taxon>
        <taxon>Fusobacteriia</taxon>
        <taxon>Fusobacteriales</taxon>
        <taxon>Fusobacteriaceae</taxon>
        <taxon>Fusobacterium</taxon>
    </lineage>
</organism>
<proteinExistence type="predicted"/>
<evidence type="ECO:0000313" key="1">
    <source>
        <dbReference type="EMBL" id="RHF74324.1"/>
    </source>
</evidence>
<reference evidence="1 2" key="1">
    <citation type="submission" date="2018-08" db="EMBL/GenBank/DDBJ databases">
        <title>A genome reference for cultivated species of the human gut microbiota.</title>
        <authorList>
            <person name="Zou Y."/>
            <person name="Xue W."/>
            <person name="Luo G."/>
        </authorList>
    </citation>
    <scope>NUCLEOTIDE SEQUENCE [LARGE SCALE GENOMIC DNA]</scope>
    <source>
        <strain evidence="1 2">AM25-1</strain>
    </source>
</reference>
<accession>A0A414Q0I5</accession>
<comment type="caution">
    <text evidence="1">The sequence shown here is derived from an EMBL/GenBank/DDBJ whole genome shotgun (WGS) entry which is preliminary data.</text>
</comment>
<dbReference type="Proteomes" id="UP000284676">
    <property type="component" value="Unassembled WGS sequence"/>
</dbReference>
<evidence type="ECO:0008006" key="3">
    <source>
        <dbReference type="Google" id="ProtNLM"/>
    </source>
</evidence>
<dbReference type="EMBL" id="QRHL01000002">
    <property type="protein sequence ID" value="RHF74324.1"/>
    <property type="molecule type" value="Genomic_DNA"/>
</dbReference>
<sequence>MENVKFFPDYKEVFIDERLKYYFKPICTIGKYHFLTIDGIFCIRNYKFAENDYFGFKLKDGKYEFLGNLDCFGKDDVERLYDILERDFEENKKFYLDKKIKIANYVENILSKIGEITFEEEQDLEYYIESFYCYNMAKYYYELNKKVVSVKALTENYGITPEDELLIDKEELKNCLGDFFINIEYELELTPAPTEDMCIMGVDVVEFTMWGEIVGLLYNEKDNIIYLKEQHS</sequence>
<protein>
    <recommendedName>
        <fullName evidence="3">DUF2262 domain-containing protein</fullName>
    </recommendedName>
</protein>